<dbReference type="EMBL" id="SNZE01000002">
    <property type="protein sequence ID" value="TDR32840.1"/>
    <property type="molecule type" value="Genomic_DNA"/>
</dbReference>
<accession>A0A4R6YB77</accession>
<proteinExistence type="predicted"/>
<reference evidence="1 2" key="1">
    <citation type="submission" date="2019-03" db="EMBL/GenBank/DDBJ databases">
        <title>Genomic Encyclopedia of Type Strains, Phase IV (KMG-IV): sequencing the most valuable type-strain genomes for metagenomic binning, comparative biology and taxonomic classification.</title>
        <authorList>
            <person name="Goeker M."/>
        </authorList>
    </citation>
    <scope>NUCLEOTIDE SEQUENCE [LARGE SCALE GENOMIC DNA]</scope>
    <source>
        <strain evidence="1 2">DSM 102852</strain>
    </source>
</reference>
<dbReference type="InterPro" id="IPR029058">
    <property type="entry name" value="AB_hydrolase_fold"/>
</dbReference>
<organism evidence="1 2">
    <name type="scientific">Hydromonas duriensis</name>
    <dbReference type="NCBI Taxonomy" id="1527608"/>
    <lineage>
        <taxon>Bacteria</taxon>
        <taxon>Pseudomonadati</taxon>
        <taxon>Pseudomonadota</taxon>
        <taxon>Betaproteobacteria</taxon>
        <taxon>Burkholderiales</taxon>
        <taxon>Burkholderiaceae</taxon>
        <taxon>Hydromonas</taxon>
    </lineage>
</organism>
<evidence type="ECO:0000313" key="2">
    <source>
        <dbReference type="Proteomes" id="UP000294480"/>
    </source>
</evidence>
<dbReference type="Gene3D" id="3.40.50.1820">
    <property type="entry name" value="alpha/beta hydrolase"/>
    <property type="match status" value="1"/>
</dbReference>
<dbReference type="OrthoDB" id="8680283at2"/>
<dbReference type="AlphaFoldDB" id="A0A4R6YB77"/>
<comment type="caution">
    <text evidence="1">The sequence shown here is derived from an EMBL/GenBank/DDBJ whole genome shotgun (WGS) entry which is preliminary data.</text>
</comment>
<dbReference type="Proteomes" id="UP000294480">
    <property type="component" value="Unassembled WGS sequence"/>
</dbReference>
<protein>
    <recommendedName>
        <fullName evidence="3">TAP-like protein</fullName>
    </recommendedName>
</protein>
<sequence>MELLGKAFERVPTRIMKKRLQSVIHEDSRSFLPRINAPTLILQGRHDYLVSKTAGSTLARMIKDSTSQMLDGGHGLLQESPEAAANFIIQFIENHHHQR</sequence>
<keyword evidence="2" id="KW-1185">Reference proteome</keyword>
<evidence type="ECO:0008006" key="3">
    <source>
        <dbReference type="Google" id="ProtNLM"/>
    </source>
</evidence>
<name>A0A4R6YB77_9BURK</name>
<dbReference type="SUPFAM" id="SSF53474">
    <property type="entry name" value="alpha/beta-Hydrolases"/>
    <property type="match status" value="1"/>
</dbReference>
<dbReference type="RefSeq" id="WP_133619011.1">
    <property type="nucleotide sequence ID" value="NZ_SNZE01000002.1"/>
</dbReference>
<gene>
    <name evidence="1" type="ORF">DFR44_102139</name>
</gene>
<evidence type="ECO:0000313" key="1">
    <source>
        <dbReference type="EMBL" id="TDR32840.1"/>
    </source>
</evidence>